<organism evidence="1 2">
    <name type="scientific">Megaselia scalaris</name>
    <name type="common">Humpbacked fly</name>
    <name type="synonym">Phora scalaris</name>
    <dbReference type="NCBI Taxonomy" id="36166"/>
    <lineage>
        <taxon>Eukaryota</taxon>
        <taxon>Metazoa</taxon>
        <taxon>Ecdysozoa</taxon>
        <taxon>Arthropoda</taxon>
        <taxon>Hexapoda</taxon>
        <taxon>Insecta</taxon>
        <taxon>Pterygota</taxon>
        <taxon>Neoptera</taxon>
        <taxon>Endopterygota</taxon>
        <taxon>Diptera</taxon>
        <taxon>Brachycera</taxon>
        <taxon>Muscomorpha</taxon>
        <taxon>Platypezoidea</taxon>
        <taxon>Phoridae</taxon>
        <taxon>Megaseliini</taxon>
        <taxon>Megaselia</taxon>
    </lineage>
</organism>
<reference evidence="1" key="2">
    <citation type="submission" date="2015-06" db="UniProtKB">
        <authorList>
            <consortium name="EnsemblMetazoa"/>
        </authorList>
    </citation>
    <scope>IDENTIFICATION</scope>
</reference>
<keyword evidence="2" id="KW-1185">Reference proteome</keyword>
<sequence length="31" mass="3688">MYLVFNFNLHFYFAPSYPVQLDLLPNKILGL</sequence>
<dbReference type="EnsemblMetazoa" id="MESCA010821-RA">
    <property type="protein sequence ID" value="MESCA010821-PA"/>
    <property type="gene ID" value="MESCA010821"/>
</dbReference>
<name>T1H3J3_MEGSC</name>
<accession>T1H3J3</accession>
<dbReference type="HOGENOM" id="CLU_3399816_0_0_1"/>
<evidence type="ECO:0000313" key="1">
    <source>
        <dbReference type="EnsemblMetazoa" id="MESCA010821-PA"/>
    </source>
</evidence>
<evidence type="ECO:0000313" key="2">
    <source>
        <dbReference type="Proteomes" id="UP000015102"/>
    </source>
</evidence>
<dbReference type="EMBL" id="CAQQ02380882">
    <property type="status" value="NOT_ANNOTATED_CDS"/>
    <property type="molecule type" value="Genomic_DNA"/>
</dbReference>
<protein>
    <submittedName>
        <fullName evidence="1">Uncharacterized protein</fullName>
    </submittedName>
</protein>
<reference evidence="2" key="1">
    <citation type="submission" date="2013-02" db="EMBL/GenBank/DDBJ databases">
        <authorList>
            <person name="Hughes D."/>
        </authorList>
    </citation>
    <scope>NUCLEOTIDE SEQUENCE</scope>
    <source>
        <strain>Durham</strain>
        <strain evidence="2">NC isolate 2 -- Noor lab</strain>
    </source>
</reference>
<dbReference type="Proteomes" id="UP000015102">
    <property type="component" value="Unassembled WGS sequence"/>
</dbReference>
<proteinExistence type="predicted"/>
<dbReference type="AlphaFoldDB" id="T1H3J3"/>